<evidence type="ECO:0000256" key="7">
    <source>
        <dbReference type="SAM" id="MobiDB-lite"/>
    </source>
</evidence>
<keyword evidence="5 8" id="KW-1133">Transmembrane helix</keyword>
<feature type="transmembrane region" description="Helical" evidence="8">
    <location>
        <begin position="59"/>
        <end position="81"/>
    </location>
</feature>
<dbReference type="Pfam" id="PF02687">
    <property type="entry name" value="FtsX"/>
    <property type="match status" value="1"/>
</dbReference>
<evidence type="ECO:0000256" key="3">
    <source>
        <dbReference type="ARBA" id="ARBA00022475"/>
    </source>
</evidence>
<dbReference type="HOGENOM" id="CLU_000604_8_2_10"/>
<evidence type="ECO:0000259" key="10">
    <source>
        <dbReference type="Pfam" id="PF12704"/>
    </source>
</evidence>
<evidence type="ECO:0000313" key="12">
    <source>
        <dbReference type="Proteomes" id="UP000007519"/>
    </source>
</evidence>
<keyword evidence="4 8" id="KW-0812">Transmembrane</keyword>
<organism evidence="11 12">
    <name type="scientific">Saprospira grandis (strain Lewin)</name>
    <dbReference type="NCBI Taxonomy" id="984262"/>
    <lineage>
        <taxon>Bacteria</taxon>
        <taxon>Pseudomonadati</taxon>
        <taxon>Bacteroidota</taxon>
        <taxon>Saprospiria</taxon>
        <taxon>Saprospirales</taxon>
        <taxon>Saprospiraceae</taxon>
        <taxon>Saprospira</taxon>
    </lineage>
</organism>
<comment type="similarity">
    <text evidence="2">Belongs to the ABC-4 integral membrane protein family. LolC/E subfamily.</text>
</comment>
<keyword evidence="11" id="KW-0449">Lipoprotein</keyword>
<dbReference type="Pfam" id="PF12704">
    <property type="entry name" value="MacB_PCD"/>
    <property type="match status" value="1"/>
</dbReference>
<keyword evidence="12" id="KW-1185">Reference proteome</keyword>
<protein>
    <submittedName>
        <fullName evidence="11">Lipoprotein releasing system, transmembrane protein, LolC/E family</fullName>
    </submittedName>
</protein>
<evidence type="ECO:0000256" key="2">
    <source>
        <dbReference type="ARBA" id="ARBA00005236"/>
    </source>
</evidence>
<evidence type="ECO:0000256" key="5">
    <source>
        <dbReference type="ARBA" id="ARBA00022989"/>
    </source>
</evidence>
<keyword evidence="3" id="KW-1003">Cell membrane</keyword>
<dbReference type="PANTHER" id="PTHR30489:SF0">
    <property type="entry name" value="LIPOPROTEIN-RELEASING SYSTEM TRANSMEMBRANE PROTEIN LOLE"/>
    <property type="match status" value="1"/>
</dbReference>
<dbReference type="STRING" id="984262.SGRA_2421"/>
<comment type="subcellular location">
    <subcellularLocation>
        <location evidence="1">Cell membrane</location>
        <topology evidence="1">Multi-pass membrane protein</topology>
    </subcellularLocation>
</comment>
<evidence type="ECO:0000259" key="9">
    <source>
        <dbReference type="Pfam" id="PF02687"/>
    </source>
</evidence>
<accession>H6L4X4</accession>
<feature type="transmembrane region" description="Helical" evidence="8">
    <location>
        <begin position="457"/>
        <end position="479"/>
    </location>
</feature>
<dbReference type="InterPro" id="IPR003838">
    <property type="entry name" value="ABC3_permease_C"/>
</dbReference>
<feature type="transmembrane region" description="Helical" evidence="8">
    <location>
        <begin position="509"/>
        <end position="527"/>
    </location>
</feature>
<evidence type="ECO:0000256" key="8">
    <source>
        <dbReference type="SAM" id="Phobius"/>
    </source>
</evidence>
<dbReference type="PANTHER" id="PTHR30489">
    <property type="entry name" value="LIPOPROTEIN-RELEASING SYSTEM TRANSMEMBRANE PROTEIN LOLE"/>
    <property type="match status" value="1"/>
</dbReference>
<dbReference type="eggNOG" id="COG4591">
    <property type="taxonomic scope" value="Bacteria"/>
</dbReference>
<proteinExistence type="inferred from homology"/>
<name>H6L4X4_SAPGL</name>
<dbReference type="EMBL" id="CP002831">
    <property type="protein sequence ID" value="AFC25149.1"/>
    <property type="molecule type" value="Genomic_DNA"/>
</dbReference>
<dbReference type="KEGG" id="sgn:SGRA_2421"/>
<dbReference type="Proteomes" id="UP000007519">
    <property type="component" value="Chromosome"/>
</dbReference>
<evidence type="ECO:0000256" key="1">
    <source>
        <dbReference type="ARBA" id="ARBA00004651"/>
    </source>
</evidence>
<gene>
    <name evidence="11" type="primary">lolC</name>
    <name evidence="11" type="ordered locus">SGRA_2421</name>
</gene>
<feature type="transmembrane region" description="Helical" evidence="8">
    <location>
        <begin position="563"/>
        <end position="583"/>
    </location>
</feature>
<dbReference type="AlphaFoldDB" id="H6L4X4"/>
<feature type="region of interest" description="Disordered" evidence="7">
    <location>
        <begin position="1"/>
        <end position="32"/>
    </location>
</feature>
<reference evidence="11 12" key="1">
    <citation type="journal article" date="2012" name="Stand. Genomic Sci.">
        <title>Complete genome sequencing and analysis of Saprospira grandis str. Lewin, a predatory marine bacterium.</title>
        <authorList>
            <person name="Saw J.H."/>
            <person name="Yuryev A."/>
            <person name="Kanbe M."/>
            <person name="Hou S."/>
            <person name="Young A.G."/>
            <person name="Aizawa S."/>
            <person name="Alam M."/>
        </authorList>
    </citation>
    <scope>NUCLEOTIDE SEQUENCE [LARGE SCALE GENOMIC DNA]</scope>
    <source>
        <strain evidence="11 12">Lewin</strain>
    </source>
</reference>
<dbReference type="GO" id="GO:0044874">
    <property type="term" value="P:lipoprotein localization to outer membrane"/>
    <property type="evidence" value="ECO:0007669"/>
    <property type="project" value="TreeGrafter"/>
</dbReference>
<sequence>MRFFAQGRADLRAATQPDPPAGRGSPKRKHQKTSFSLNIAIFIARRLGLGAGPSFSKTIMRIAILAIALSVTVMILATAIVRGFKTSISEKVFGFWGHIHITSSSSPSSYAFEAQPMNKDQIYYPDLGQRGPIYYIEQASNWRGEIQEEERQTQGGLRHIQAFAQKEGIIKTEQQIEGIILRGVGEDYDWSFLKNYLLEGELLDPKSEENANQILISEVTARRLSLKVGDDFRIYFVQNGSSQARKYKIKGIFKTGLEEYDRRFALVDLRQIQKLNNWRPYRNYGPDLELHEENLYLKGVTNASFAESRTAIQNYLKAGQIPDFSDSSSQLVIVSSVLAGARGWSLGDTIGLKYLDFGEQKYVYRFIIGAIYQAPANLRWEKTIFVPWQALQGPNYLLSEQVSGFEVFVENIDDLDAFGEYINYNTLMGKDQFANTIKEVEPNIFDWLNLTDMNERIIILLMILVSIINMTTSLMILILERTNMIGLLKAMGASNWSIRQLFLYKASQIIIYGLFWGNLLGIGLCYLQQSFGLIRLPEDLYYVSVAPVQLEFWPIFLLNLGTLLLTLLVLIIPSWLVATIAPLKAIRFK</sequence>
<dbReference type="InterPro" id="IPR025857">
    <property type="entry name" value="MacB_PCD"/>
</dbReference>
<feature type="domain" description="ABC3 transporter permease C-terminal" evidence="9">
    <location>
        <begin position="457"/>
        <end position="581"/>
    </location>
</feature>
<feature type="domain" description="MacB-like periplasmic core" evidence="10">
    <location>
        <begin position="62"/>
        <end position="298"/>
    </location>
</feature>
<evidence type="ECO:0000256" key="4">
    <source>
        <dbReference type="ARBA" id="ARBA00022692"/>
    </source>
</evidence>
<dbReference type="GO" id="GO:0098797">
    <property type="term" value="C:plasma membrane protein complex"/>
    <property type="evidence" value="ECO:0007669"/>
    <property type="project" value="TreeGrafter"/>
</dbReference>
<evidence type="ECO:0000256" key="6">
    <source>
        <dbReference type="ARBA" id="ARBA00023136"/>
    </source>
</evidence>
<evidence type="ECO:0000313" key="11">
    <source>
        <dbReference type="EMBL" id="AFC25149.1"/>
    </source>
</evidence>
<keyword evidence="6 8" id="KW-0472">Membrane</keyword>
<dbReference type="InterPro" id="IPR051447">
    <property type="entry name" value="Lipoprotein-release_system"/>
</dbReference>